<dbReference type="RefSeq" id="WP_139864131.1">
    <property type="nucleotide sequence ID" value="NZ_CAADFC020000032.1"/>
</dbReference>
<name>A0A508TXB8_9BRAD</name>
<accession>A0A508TXB8</accession>
<dbReference type="InterPro" id="IPR007138">
    <property type="entry name" value="ABM_dom"/>
</dbReference>
<evidence type="ECO:0000259" key="1">
    <source>
        <dbReference type="PROSITE" id="PS51725"/>
    </source>
</evidence>
<dbReference type="Proteomes" id="UP000328092">
    <property type="component" value="Unassembled WGS sequence"/>
</dbReference>
<dbReference type="Gene3D" id="3.30.70.100">
    <property type="match status" value="1"/>
</dbReference>
<organism evidence="2 3">
    <name type="scientific">Bradyrhizobium ivorense</name>
    <dbReference type="NCBI Taxonomy" id="2511166"/>
    <lineage>
        <taxon>Bacteria</taxon>
        <taxon>Pseudomonadati</taxon>
        <taxon>Pseudomonadota</taxon>
        <taxon>Alphaproteobacteria</taxon>
        <taxon>Hyphomicrobiales</taxon>
        <taxon>Nitrobacteraceae</taxon>
        <taxon>Bradyrhizobium</taxon>
    </lineage>
</organism>
<dbReference type="InterPro" id="IPR011008">
    <property type="entry name" value="Dimeric_a/b-barrel"/>
</dbReference>
<dbReference type="GO" id="GO:0005829">
    <property type="term" value="C:cytosol"/>
    <property type="evidence" value="ECO:0007669"/>
    <property type="project" value="TreeGrafter"/>
</dbReference>
<dbReference type="OrthoDB" id="9812754at2"/>
<dbReference type="PROSITE" id="PS51725">
    <property type="entry name" value="ABM"/>
    <property type="match status" value="1"/>
</dbReference>
<feature type="domain" description="ABM" evidence="1">
    <location>
        <begin position="4"/>
        <end position="93"/>
    </location>
</feature>
<evidence type="ECO:0000313" key="3">
    <source>
        <dbReference type="Proteomes" id="UP000328092"/>
    </source>
</evidence>
<dbReference type="PANTHER" id="PTHR33336">
    <property type="entry name" value="QUINOL MONOOXYGENASE YGIN-RELATED"/>
    <property type="match status" value="1"/>
</dbReference>
<evidence type="ECO:0000313" key="2">
    <source>
        <dbReference type="EMBL" id="VIO78913.1"/>
    </source>
</evidence>
<protein>
    <recommendedName>
        <fullName evidence="1">ABM domain-containing protein</fullName>
    </recommendedName>
</protein>
<dbReference type="PANTHER" id="PTHR33336:SF3">
    <property type="entry name" value="ABM DOMAIN-CONTAINING PROTEIN"/>
    <property type="match status" value="1"/>
</dbReference>
<sequence length="97" mass="10696">MPKLAIIATIDVAPGTRDKVLPLLMAHRTRSLKDEPGTLEFNVLVPRDDAAKLLLHEVYQDEAAFEAHRNAPSIAQFRKESAEFGVKVAGTWCTPAE</sequence>
<dbReference type="InterPro" id="IPR050744">
    <property type="entry name" value="AI-2_Isomerase_LsrG"/>
</dbReference>
<dbReference type="GO" id="GO:0016491">
    <property type="term" value="F:oxidoreductase activity"/>
    <property type="evidence" value="ECO:0007669"/>
    <property type="project" value="TreeGrafter"/>
</dbReference>
<comment type="caution">
    <text evidence="2">The sequence shown here is derived from an EMBL/GenBank/DDBJ whole genome shotgun (WGS) entry which is preliminary data.</text>
</comment>
<dbReference type="Pfam" id="PF03992">
    <property type="entry name" value="ABM"/>
    <property type="match status" value="1"/>
</dbReference>
<dbReference type="EMBL" id="CAADFC020000032">
    <property type="protein sequence ID" value="VIO78913.1"/>
    <property type="molecule type" value="Genomic_DNA"/>
</dbReference>
<reference evidence="2" key="1">
    <citation type="submission" date="2019-02" db="EMBL/GenBank/DDBJ databases">
        <authorList>
            <person name="Pothier F.J."/>
        </authorList>
    </citation>
    <scope>NUCLEOTIDE SEQUENCE</scope>
    <source>
        <strain evidence="2">CI-1B</strain>
    </source>
</reference>
<dbReference type="AlphaFoldDB" id="A0A508TXB8"/>
<dbReference type="SUPFAM" id="SSF54909">
    <property type="entry name" value="Dimeric alpha+beta barrel"/>
    <property type="match status" value="1"/>
</dbReference>
<proteinExistence type="predicted"/>
<gene>
    <name evidence="2" type="ORF">CI1B_75860</name>
</gene>
<keyword evidence="3" id="KW-1185">Reference proteome</keyword>